<protein>
    <submittedName>
        <fullName evidence="1">Uncharacterized protein</fullName>
    </submittedName>
</protein>
<dbReference type="GeneID" id="96900161"/>
<dbReference type="EMBL" id="HE576752">
    <property type="protein sequence ID" value="CCC66672.1"/>
    <property type="molecule type" value="Genomic_DNA"/>
</dbReference>
<keyword evidence="2" id="KW-1185">Reference proteome</keyword>
<organism evidence="1 2">
    <name type="scientific">Naumovozyma castellii</name>
    <name type="common">Yeast</name>
    <name type="synonym">Saccharomyces castellii</name>
    <dbReference type="NCBI Taxonomy" id="27288"/>
    <lineage>
        <taxon>Eukaryota</taxon>
        <taxon>Fungi</taxon>
        <taxon>Dikarya</taxon>
        <taxon>Ascomycota</taxon>
        <taxon>Saccharomycotina</taxon>
        <taxon>Saccharomycetes</taxon>
        <taxon>Saccharomycetales</taxon>
        <taxon>Saccharomycetaceae</taxon>
        <taxon>Naumovozyma</taxon>
    </lineage>
</organism>
<dbReference type="STRING" id="1064592.G0V5D6"/>
<evidence type="ECO:0000313" key="2">
    <source>
        <dbReference type="Proteomes" id="UP000001640"/>
    </source>
</evidence>
<dbReference type="KEGG" id="ncs:NCAS_0A01120"/>
<gene>
    <name evidence="1" type="primary">NCAS0A01120</name>
    <name evidence="1" type="ordered locus">NCAS_0A01120</name>
</gene>
<dbReference type="HOGENOM" id="CLU_588135_0_0_1"/>
<dbReference type="eggNOG" id="ENOG502S8CN">
    <property type="taxonomic scope" value="Eukaryota"/>
</dbReference>
<dbReference type="AlphaFoldDB" id="G0V5D6"/>
<dbReference type="InParanoid" id="G0V5D6"/>
<proteinExistence type="predicted"/>
<reference key="2">
    <citation type="submission" date="2011-08" db="EMBL/GenBank/DDBJ databases">
        <title>Genome sequence of Naumovozyma castellii.</title>
        <authorList>
            <person name="Gordon J.L."/>
            <person name="Armisen D."/>
            <person name="Proux-Wera E."/>
            <person name="OhEigeartaigh S.S."/>
            <person name="Byrne K.P."/>
            <person name="Wolfe K.H."/>
        </authorList>
    </citation>
    <scope>NUCLEOTIDE SEQUENCE</scope>
    <source>
        <strain>Type strain:CBS 4309</strain>
    </source>
</reference>
<dbReference type="RefSeq" id="XP_003673063.1">
    <property type="nucleotide sequence ID" value="XM_003673015.1"/>
</dbReference>
<reference evidence="2" key="1">
    <citation type="journal article" date="2011" name="Proc. Natl. Acad. Sci. U.S.A.">
        <title>Evolutionary erosion of yeast sex chromosomes by mating-type switching accidents.</title>
        <authorList>
            <person name="Gordon J.L."/>
            <person name="Armisen D."/>
            <person name="Proux-Wera E."/>
            <person name="Oheigeartaigh S.S."/>
            <person name="Byrne K.P."/>
            <person name="Wolfe K.H."/>
        </authorList>
    </citation>
    <scope>NUCLEOTIDE SEQUENCE [LARGE SCALE GENOMIC DNA]</scope>
    <source>
        <strain evidence="2">ATCC 76901 / BCRC 22586 / CBS 4309 / NBRC 1992 / NRRL Y-12630</strain>
    </source>
</reference>
<evidence type="ECO:0000313" key="1">
    <source>
        <dbReference type="EMBL" id="CCC66672.1"/>
    </source>
</evidence>
<dbReference type="FunCoup" id="G0V5D6">
    <property type="interactions" value="49"/>
</dbReference>
<sequence length="500" mass="57129">MGIPIGIYQQQQYNTFNYTPATPAIAVPHMESSSSVISYHPERDPDLDITPYWRSSLSNQIYYNDPTSFPTIPFDMKRRVYSAFLADNTLPNLSPFSDNNMNIPLQWSLSNESSMQLSINPNDPNFHSTKNFNEKFWIFYNNSTSHHAIHIYDIGIKSSIRLLDLHSILSANDTILSIDCNLIDMTAYNLLVTIGLYNTHNDSIKFFSLNCDFNGSWSNLKIINLSPSTENGNLDHPFLKVYAGLAPNFLFSFDSINGLLITDLSSSTNDNSRARSNYNSNVFKVPISNDQILQCLRSTNNENNSNNSCLIHFPQLFILTKEKLWIFSSIFSEDEDNCMEINFSLKYDEVLKSLQQISTTTFVVTTNQRFFTFNMDDNDTTETNAILSTTINNNTILYKTEPETHDNSYQICASQNGKYIFISENHHYSTLFSIFERSNFQTTTWIFLGFVDVKSVFKIDQVCAMDFVQDQLGSYGSIVFMTNQSALKSFSVIPRRAIAY</sequence>
<dbReference type="Proteomes" id="UP000001640">
    <property type="component" value="Chromosome 1"/>
</dbReference>
<dbReference type="OMA" id="NCHTSIN"/>
<accession>G0V5D6</accession>
<dbReference type="OrthoDB" id="4034100at2759"/>
<name>G0V5D6_NAUCA</name>